<evidence type="ECO:0000256" key="1">
    <source>
        <dbReference type="SAM" id="SignalP"/>
    </source>
</evidence>
<evidence type="ECO:0000313" key="2">
    <source>
        <dbReference type="EMBL" id="ORB07226.1"/>
    </source>
</evidence>
<dbReference type="Proteomes" id="UP000192739">
    <property type="component" value="Unassembled WGS sequence"/>
</dbReference>
<keyword evidence="1" id="KW-0732">Signal</keyword>
<feature type="chain" id="PRO_5043144256" evidence="1">
    <location>
        <begin position="30"/>
        <end position="84"/>
    </location>
</feature>
<comment type="caution">
    <text evidence="2">The sequence shown here is derived from an EMBL/GenBank/DDBJ whole genome shotgun (WGS) entry which is preliminary data.</text>
</comment>
<evidence type="ECO:0000313" key="3">
    <source>
        <dbReference type="Proteomes" id="UP000192739"/>
    </source>
</evidence>
<gene>
    <name evidence="2" type="ORF">BST27_09965</name>
</gene>
<accession>A0A1E3SC41</accession>
<sequence>MTTRKLFVAMAISATLAVGGIEASTPAKACLPYDGSCGWVNPDPHGVGGMPGWWGGASWTWGGYYGPGWYYGHYWRGGPWYGYW</sequence>
<protein>
    <submittedName>
        <fullName evidence="2">Uncharacterized protein</fullName>
    </submittedName>
</protein>
<reference evidence="2 3" key="1">
    <citation type="submission" date="2017-02" db="EMBL/GenBank/DDBJ databases">
        <title>The new phylogeny of genus Mycobacterium.</title>
        <authorList>
            <person name="Tortoli E."/>
            <person name="Trovato A."/>
            <person name="Cirillo D.M."/>
        </authorList>
    </citation>
    <scope>NUCLEOTIDE SEQUENCE [LARGE SCALE GENOMIC DNA]</scope>
    <source>
        <strain evidence="2 3">DSM 44049</strain>
    </source>
</reference>
<name>A0A1E3SC41_MYCIE</name>
<dbReference type="AlphaFoldDB" id="A0A1E3SC41"/>
<keyword evidence="3" id="KW-1185">Reference proteome</keyword>
<dbReference type="EMBL" id="MVHT01000020">
    <property type="protein sequence ID" value="ORB07226.1"/>
    <property type="molecule type" value="Genomic_DNA"/>
</dbReference>
<proteinExistence type="predicted"/>
<organism evidence="2 3">
    <name type="scientific">Mycobacterium intermedium</name>
    <dbReference type="NCBI Taxonomy" id="28445"/>
    <lineage>
        <taxon>Bacteria</taxon>
        <taxon>Bacillati</taxon>
        <taxon>Actinomycetota</taxon>
        <taxon>Actinomycetes</taxon>
        <taxon>Mycobacteriales</taxon>
        <taxon>Mycobacteriaceae</taxon>
        <taxon>Mycobacterium</taxon>
        <taxon>Mycobacterium simiae complex</taxon>
    </lineage>
</organism>
<feature type="signal peptide" evidence="1">
    <location>
        <begin position="1"/>
        <end position="29"/>
    </location>
</feature>